<dbReference type="Proteomes" id="UP000199467">
    <property type="component" value="Unassembled WGS sequence"/>
</dbReference>
<organism evidence="1 2">
    <name type="scientific">Ectopseudomonas chengduensis</name>
    <dbReference type="NCBI Taxonomy" id="489632"/>
    <lineage>
        <taxon>Bacteria</taxon>
        <taxon>Pseudomonadati</taxon>
        <taxon>Pseudomonadota</taxon>
        <taxon>Gammaproteobacteria</taxon>
        <taxon>Pseudomonadales</taxon>
        <taxon>Pseudomonadaceae</taxon>
        <taxon>Ectopseudomonas</taxon>
    </lineage>
</organism>
<proteinExistence type="predicted"/>
<protein>
    <submittedName>
        <fullName evidence="1">Uncharacterized protein</fullName>
    </submittedName>
</protein>
<keyword evidence="2" id="KW-1185">Reference proteome</keyword>
<accession>A0A1G6NZU2</accession>
<dbReference type="RefSeq" id="WP_090336578.1">
    <property type="nucleotide sequence ID" value="NZ_FMZQ01000006.1"/>
</dbReference>
<dbReference type="EMBL" id="FMZQ01000006">
    <property type="protein sequence ID" value="SDC72864.1"/>
    <property type="molecule type" value="Genomic_DNA"/>
</dbReference>
<evidence type="ECO:0000313" key="2">
    <source>
        <dbReference type="Proteomes" id="UP000199467"/>
    </source>
</evidence>
<evidence type="ECO:0000313" key="1">
    <source>
        <dbReference type="EMBL" id="SDC72864.1"/>
    </source>
</evidence>
<gene>
    <name evidence="1" type="ORF">SAMN05216576_1064</name>
</gene>
<dbReference type="AlphaFoldDB" id="A0A1G6NZU2"/>
<name>A0A1G6NZU2_9GAMM</name>
<reference evidence="2" key="1">
    <citation type="submission" date="2016-10" db="EMBL/GenBank/DDBJ databases">
        <authorList>
            <person name="Varghese N."/>
            <person name="Submissions S."/>
        </authorList>
    </citation>
    <scope>NUCLEOTIDE SEQUENCE [LARGE SCALE GENOMIC DNA]</scope>
    <source>
        <strain evidence="2">DSM 26382</strain>
    </source>
</reference>
<sequence>MKDSVPNPQLQAARISATVSTGFNCTTVDGKPARLAIIDEAGNVIEVGAEVAWAAWRVCIEVQENYWEGMGHLVVHSSPPGDPELAAILIGKKAA</sequence>